<organism evidence="1 2">
    <name type="scientific">Paraburkholderia dioscoreae</name>
    <dbReference type="NCBI Taxonomy" id="2604047"/>
    <lineage>
        <taxon>Bacteria</taxon>
        <taxon>Pseudomonadati</taxon>
        <taxon>Pseudomonadota</taxon>
        <taxon>Betaproteobacteria</taxon>
        <taxon>Burkholderiales</taxon>
        <taxon>Burkholderiaceae</taxon>
        <taxon>Paraburkholderia</taxon>
    </lineage>
</organism>
<evidence type="ECO:0000313" key="1">
    <source>
        <dbReference type="EMBL" id="VVD30997.1"/>
    </source>
</evidence>
<gene>
    <name evidence="1" type="ORF">PDMSB3_0161</name>
</gene>
<proteinExistence type="predicted"/>
<name>A0A5Q4ZHX5_9BURK</name>
<keyword evidence="2" id="KW-1185">Reference proteome</keyword>
<protein>
    <submittedName>
        <fullName evidence="1">Uncharacterized protein</fullName>
    </submittedName>
</protein>
<accession>A0A5Q4ZHX5</accession>
<dbReference type="EMBL" id="LR699555">
    <property type="protein sequence ID" value="VVD30997.1"/>
    <property type="molecule type" value="Genomic_DNA"/>
</dbReference>
<geneLocation type="plasmid" evidence="1 2">
    <name>pI</name>
</geneLocation>
<sequence>MLGLVAGVKLFGNLVGFRAFGPKGIHALEGKTLGGDVVDYYSVAQDVKRDD</sequence>
<dbReference type="KEGG" id="pdio:PDMSB3_0161.2"/>
<dbReference type="AlphaFoldDB" id="A0A5Q4ZHX5"/>
<evidence type="ECO:0000313" key="2">
    <source>
        <dbReference type="Proteomes" id="UP000325811"/>
    </source>
</evidence>
<dbReference type="Proteomes" id="UP000325811">
    <property type="component" value="Plasmid pI"/>
</dbReference>
<reference evidence="1 2" key="1">
    <citation type="submission" date="2019-08" db="EMBL/GenBank/DDBJ databases">
        <authorList>
            <person name="Herpell B J."/>
        </authorList>
    </citation>
    <scope>NUCLEOTIDE SEQUENCE [LARGE SCALE GENOMIC DNA]</scope>
    <source>
        <strain evidence="2">Msb3</strain>
        <plasmid evidence="1 2">pI</plasmid>
    </source>
</reference>
<keyword evidence="1" id="KW-0614">Plasmid</keyword>